<keyword evidence="2" id="KW-1185">Reference proteome</keyword>
<feature type="non-terminal residue" evidence="1">
    <location>
        <position position="1"/>
    </location>
</feature>
<proteinExistence type="predicted"/>
<name>A0ACA9QST9_9GLOM</name>
<evidence type="ECO:0000313" key="2">
    <source>
        <dbReference type="Proteomes" id="UP000789702"/>
    </source>
</evidence>
<protein>
    <submittedName>
        <fullName evidence="1">5922_t:CDS:1</fullName>
    </submittedName>
</protein>
<accession>A0ACA9QST9</accession>
<dbReference type="Proteomes" id="UP000789702">
    <property type="component" value="Unassembled WGS sequence"/>
</dbReference>
<gene>
    <name evidence="1" type="ORF">DHETER_LOCUS15281</name>
</gene>
<comment type="caution">
    <text evidence="1">The sequence shown here is derived from an EMBL/GenBank/DDBJ whole genome shotgun (WGS) entry which is preliminary data.</text>
</comment>
<sequence>QKVTKVENPKLELNQPYLINYNCMVFSIDENGKELTVRKFPEPQKNNERRCELEFHDNECHIKLVRDGGIEYFHYIDDK</sequence>
<dbReference type="EMBL" id="CAJVPU010051450">
    <property type="protein sequence ID" value="CAG8761315.1"/>
    <property type="molecule type" value="Genomic_DNA"/>
</dbReference>
<organism evidence="1 2">
    <name type="scientific">Dentiscutata heterogama</name>
    <dbReference type="NCBI Taxonomy" id="1316150"/>
    <lineage>
        <taxon>Eukaryota</taxon>
        <taxon>Fungi</taxon>
        <taxon>Fungi incertae sedis</taxon>
        <taxon>Mucoromycota</taxon>
        <taxon>Glomeromycotina</taxon>
        <taxon>Glomeromycetes</taxon>
        <taxon>Diversisporales</taxon>
        <taxon>Gigasporaceae</taxon>
        <taxon>Dentiscutata</taxon>
    </lineage>
</organism>
<reference evidence="1" key="1">
    <citation type="submission" date="2021-06" db="EMBL/GenBank/DDBJ databases">
        <authorList>
            <person name="Kallberg Y."/>
            <person name="Tangrot J."/>
            <person name="Rosling A."/>
        </authorList>
    </citation>
    <scope>NUCLEOTIDE SEQUENCE</scope>
    <source>
        <strain evidence="1">IL203A</strain>
    </source>
</reference>
<evidence type="ECO:0000313" key="1">
    <source>
        <dbReference type="EMBL" id="CAG8761315.1"/>
    </source>
</evidence>